<evidence type="ECO:0000256" key="1">
    <source>
        <dbReference type="SAM" id="MobiDB-lite"/>
    </source>
</evidence>
<keyword evidence="3" id="KW-1185">Reference proteome</keyword>
<evidence type="ECO:0000313" key="2">
    <source>
        <dbReference type="EMBL" id="KIO13216.1"/>
    </source>
</evidence>
<feature type="compositionally biased region" description="Acidic residues" evidence="1">
    <location>
        <begin position="104"/>
        <end position="117"/>
    </location>
</feature>
<evidence type="ECO:0000313" key="3">
    <source>
        <dbReference type="Proteomes" id="UP000054217"/>
    </source>
</evidence>
<reference evidence="2 3" key="1">
    <citation type="submission" date="2014-04" db="EMBL/GenBank/DDBJ databases">
        <authorList>
            <consortium name="DOE Joint Genome Institute"/>
            <person name="Kuo A."/>
            <person name="Kohler A."/>
            <person name="Costa M.D."/>
            <person name="Nagy L.G."/>
            <person name="Floudas D."/>
            <person name="Copeland A."/>
            <person name="Barry K.W."/>
            <person name="Cichocki N."/>
            <person name="Veneault-Fourrey C."/>
            <person name="LaButti K."/>
            <person name="Lindquist E.A."/>
            <person name="Lipzen A."/>
            <person name="Lundell T."/>
            <person name="Morin E."/>
            <person name="Murat C."/>
            <person name="Sun H."/>
            <person name="Tunlid A."/>
            <person name="Henrissat B."/>
            <person name="Grigoriev I.V."/>
            <person name="Hibbett D.S."/>
            <person name="Martin F."/>
            <person name="Nordberg H.P."/>
            <person name="Cantor M.N."/>
            <person name="Hua S.X."/>
        </authorList>
    </citation>
    <scope>NUCLEOTIDE SEQUENCE [LARGE SCALE GENOMIC DNA]</scope>
    <source>
        <strain evidence="2 3">Marx 270</strain>
    </source>
</reference>
<accession>A0A0C3PVB3</accession>
<feature type="compositionally biased region" description="Basic and acidic residues" evidence="1">
    <location>
        <begin position="130"/>
        <end position="139"/>
    </location>
</feature>
<organism evidence="2 3">
    <name type="scientific">Pisolithus tinctorius Marx 270</name>
    <dbReference type="NCBI Taxonomy" id="870435"/>
    <lineage>
        <taxon>Eukaryota</taxon>
        <taxon>Fungi</taxon>
        <taxon>Dikarya</taxon>
        <taxon>Basidiomycota</taxon>
        <taxon>Agaricomycotina</taxon>
        <taxon>Agaricomycetes</taxon>
        <taxon>Agaricomycetidae</taxon>
        <taxon>Boletales</taxon>
        <taxon>Sclerodermatineae</taxon>
        <taxon>Pisolithaceae</taxon>
        <taxon>Pisolithus</taxon>
    </lineage>
</organism>
<feature type="region of interest" description="Disordered" evidence="1">
    <location>
        <begin position="1"/>
        <end position="25"/>
    </location>
</feature>
<name>A0A0C3PVB3_PISTI</name>
<sequence length="139" mass="15961">MEEVDDEQEASGEEDKPVTPLEGPSGARVHMWWVEWEREWQLQAMEKQAEVHETTVLAFERMAEAVEQMAVAAEWTADEWALYHTWADSWKRPQLEAVEKQQEEADEGVEGDNEEEGEVRGEQDGGEEQEGGRETAIEE</sequence>
<dbReference type="InParanoid" id="A0A0C3PVB3"/>
<dbReference type="AlphaFoldDB" id="A0A0C3PVB3"/>
<reference evidence="3" key="2">
    <citation type="submission" date="2015-01" db="EMBL/GenBank/DDBJ databases">
        <title>Evolutionary Origins and Diversification of the Mycorrhizal Mutualists.</title>
        <authorList>
            <consortium name="DOE Joint Genome Institute"/>
            <consortium name="Mycorrhizal Genomics Consortium"/>
            <person name="Kohler A."/>
            <person name="Kuo A."/>
            <person name="Nagy L.G."/>
            <person name="Floudas D."/>
            <person name="Copeland A."/>
            <person name="Barry K.W."/>
            <person name="Cichocki N."/>
            <person name="Veneault-Fourrey C."/>
            <person name="LaButti K."/>
            <person name="Lindquist E.A."/>
            <person name="Lipzen A."/>
            <person name="Lundell T."/>
            <person name="Morin E."/>
            <person name="Murat C."/>
            <person name="Riley R."/>
            <person name="Ohm R."/>
            <person name="Sun H."/>
            <person name="Tunlid A."/>
            <person name="Henrissat B."/>
            <person name="Grigoriev I.V."/>
            <person name="Hibbett D.S."/>
            <person name="Martin F."/>
        </authorList>
    </citation>
    <scope>NUCLEOTIDE SEQUENCE [LARGE SCALE GENOMIC DNA]</scope>
    <source>
        <strain evidence="3">Marx 270</strain>
    </source>
</reference>
<gene>
    <name evidence="2" type="ORF">M404DRAFT_18719</name>
</gene>
<feature type="compositionally biased region" description="Acidic residues" evidence="1">
    <location>
        <begin position="1"/>
        <end position="12"/>
    </location>
</feature>
<proteinExistence type="predicted"/>
<dbReference type="EMBL" id="KN831946">
    <property type="protein sequence ID" value="KIO13216.1"/>
    <property type="molecule type" value="Genomic_DNA"/>
</dbReference>
<feature type="compositionally biased region" description="Basic and acidic residues" evidence="1">
    <location>
        <begin position="94"/>
        <end position="103"/>
    </location>
</feature>
<dbReference type="Proteomes" id="UP000054217">
    <property type="component" value="Unassembled WGS sequence"/>
</dbReference>
<protein>
    <submittedName>
        <fullName evidence="2">Uncharacterized protein</fullName>
    </submittedName>
</protein>
<dbReference type="HOGENOM" id="CLU_062064_2_0_1"/>
<feature type="region of interest" description="Disordered" evidence="1">
    <location>
        <begin position="94"/>
        <end position="139"/>
    </location>
</feature>